<dbReference type="RefSeq" id="WP_286291561.1">
    <property type="nucleotide sequence ID" value="NZ_AP024718.1"/>
</dbReference>
<accession>A0AAU9CIT4</accession>
<keyword evidence="1" id="KW-1133">Transmembrane helix</keyword>
<sequence>MTAIPDTYKIKIRTEEFLAHPALTATFVVLFFGLTFARLPALLYMLMLAVEVYIAMFFGVRFAQEDQSGETGPVQSQPSEETS</sequence>
<keyword evidence="3" id="KW-1185">Reference proteome</keyword>
<evidence type="ECO:0000313" key="3">
    <source>
        <dbReference type="Proteomes" id="UP001321450"/>
    </source>
</evidence>
<gene>
    <name evidence="2" type="ORF">MIN45_P1643</name>
</gene>
<keyword evidence="1" id="KW-0472">Membrane</keyword>
<protein>
    <submittedName>
        <fullName evidence="2">Uncharacterized protein</fullName>
    </submittedName>
</protein>
<evidence type="ECO:0000313" key="2">
    <source>
        <dbReference type="EMBL" id="BCX89271.1"/>
    </source>
</evidence>
<organism evidence="2 3">
    <name type="scientific">Methylomarinovum tepidoasis</name>
    <dbReference type="NCBI Taxonomy" id="2840183"/>
    <lineage>
        <taxon>Bacteria</taxon>
        <taxon>Pseudomonadati</taxon>
        <taxon>Pseudomonadota</taxon>
        <taxon>Gammaproteobacteria</taxon>
        <taxon>Methylococcales</taxon>
        <taxon>Methylothermaceae</taxon>
        <taxon>Methylomarinovum</taxon>
    </lineage>
</organism>
<dbReference type="KEGG" id="meiy:MIN45_P1643"/>
<dbReference type="EMBL" id="AP024718">
    <property type="protein sequence ID" value="BCX89271.1"/>
    <property type="molecule type" value="Genomic_DNA"/>
</dbReference>
<evidence type="ECO:0000256" key="1">
    <source>
        <dbReference type="SAM" id="Phobius"/>
    </source>
</evidence>
<reference evidence="3" key="1">
    <citation type="journal article" date="2024" name="Int. J. Syst. Evol. Microbiol.">
        <title>Methylomarinovum tepidoasis sp. nov., a moderately thermophilic methanotroph of the family Methylothermaceae isolated from a deep-sea hydrothermal field.</title>
        <authorList>
            <person name="Hirayama H."/>
            <person name="Takaki Y."/>
            <person name="Abe M."/>
            <person name="Miyazaki M."/>
            <person name="Uematsu K."/>
            <person name="Matsui Y."/>
            <person name="Takai K."/>
        </authorList>
    </citation>
    <scope>NUCLEOTIDE SEQUENCE [LARGE SCALE GENOMIC DNA]</scope>
    <source>
        <strain evidence="3">IN45</strain>
    </source>
</reference>
<keyword evidence="1" id="KW-0812">Transmembrane</keyword>
<name>A0AAU9CIT4_9GAMM</name>
<dbReference type="Proteomes" id="UP001321450">
    <property type="component" value="Chromosome"/>
</dbReference>
<feature type="transmembrane region" description="Helical" evidence="1">
    <location>
        <begin position="42"/>
        <end position="60"/>
    </location>
</feature>
<proteinExistence type="predicted"/>
<feature type="transmembrane region" description="Helical" evidence="1">
    <location>
        <begin position="17"/>
        <end position="36"/>
    </location>
</feature>
<dbReference type="AlphaFoldDB" id="A0AAU9CIT4"/>